<evidence type="ECO:0000259" key="9">
    <source>
        <dbReference type="Pfam" id="PF00881"/>
    </source>
</evidence>
<organism evidence="10 11">
    <name type="scientific">Cryobacterium arcticum</name>
    <dbReference type="NCBI Taxonomy" id="670052"/>
    <lineage>
        <taxon>Bacteria</taxon>
        <taxon>Bacillati</taxon>
        <taxon>Actinomycetota</taxon>
        <taxon>Actinomycetes</taxon>
        <taxon>Micrococcales</taxon>
        <taxon>Microbacteriaceae</taxon>
        <taxon>Cryobacterium</taxon>
    </lineage>
</organism>
<dbReference type="SUPFAM" id="SSF55469">
    <property type="entry name" value="FMN-dependent nitroreductase-like"/>
    <property type="match status" value="1"/>
</dbReference>
<keyword evidence="4 7" id="KW-0521">NADP</keyword>
<dbReference type="InterPro" id="IPR026021">
    <property type="entry name" value="YdjA-like"/>
</dbReference>
<feature type="binding site" description="in other chain" evidence="8">
    <location>
        <begin position="129"/>
        <end position="131"/>
    </location>
    <ligand>
        <name>FMN</name>
        <dbReference type="ChEBI" id="CHEBI:58210"/>
        <note>ligand shared between dimeric partners</note>
    </ligand>
</feature>
<dbReference type="InterPro" id="IPR052530">
    <property type="entry name" value="NAD(P)H_nitroreductase"/>
</dbReference>
<accession>A0A317ZUP8</accession>
<proteinExistence type="inferred from homology"/>
<protein>
    <recommendedName>
        <fullName evidence="7">Putative NAD(P)H nitroreductase</fullName>
        <ecNumber evidence="7">1.-.-.-</ecNumber>
    </recommendedName>
</protein>
<dbReference type="PANTHER" id="PTHR43821">
    <property type="entry name" value="NAD(P)H NITROREDUCTASE YDJA-RELATED"/>
    <property type="match status" value="1"/>
</dbReference>
<dbReference type="EC" id="1.-.-.-" evidence="7"/>
<evidence type="ECO:0000313" key="10">
    <source>
        <dbReference type="EMBL" id="PXA68485.1"/>
    </source>
</evidence>
<evidence type="ECO:0000256" key="2">
    <source>
        <dbReference type="ARBA" id="ARBA00022630"/>
    </source>
</evidence>
<comment type="cofactor">
    <cofactor evidence="8">
        <name>FMN</name>
        <dbReference type="ChEBI" id="CHEBI:58210"/>
    </cofactor>
    <text evidence="8">Binds 1 FMN per subunit.</text>
</comment>
<evidence type="ECO:0000256" key="5">
    <source>
        <dbReference type="ARBA" id="ARBA00023002"/>
    </source>
</evidence>
<reference evidence="10 11" key="1">
    <citation type="submission" date="2018-05" db="EMBL/GenBank/DDBJ databases">
        <title>Genetic diversity of glacier-inhabiting Cryobacterium bacteria in China and description of Cryobacterium mengkeensis sp. nov. and Arthrobacter glacialis sp. nov.</title>
        <authorList>
            <person name="Liu Q."/>
            <person name="Xin Y.-H."/>
        </authorList>
    </citation>
    <scope>NUCLEOTIDE SEQUENCE [LARGE SCALE GENOMIC DNA]</scope>
    <source>
        <strain evidence="10 11">SK-1</strain>
    </source>
</reference>
<feature type="binding site" description="in other chain" evidence="8">
    <location>
        <begin position="11"/>
        <end position="13"/>
    </location>
    <ligand>
        <name>FMN</name>
        <dbReference type="ChEBI" id="CHEBI:58210"/>
        <note>ligand shared between dimeric partners</note>
    </ligand>
</feature>
<keyword evidence="5 7" id="KW-0560">Oxidoreductase</keyword>
<sequence>MSAVFDAISSRRSYSAVTKDAPGRAELLTLVRAAARAADHGALRPWRLIELRGDDRVALGTALAASAGLEGTAAAKLAGKPLRASLLLAVVASRQPSEKVPHWEQDATAAGVAHLLSLLLEDAGWGAMWRTGGHTRSEPVRRLHGLAETEELLGWLYVGGIPDNAKPAVRPPIDPAAHLTPLPA</sequence>
<dbReference type="InterPro" id="IPR029479">
    <property type="entry name" value="Nitroreductase"/>
</dbReference>
<dbReference type="InterPro" id="IPR000415">
    <property type="entry name" value="Nitroreductase-like"/>
</dbReference>
<dbReference type="EMBL" id="QHLY01000012">
    <property type="protein sequence ID" value="PXA68485.1"/>
    <property type="molecule type" value="Genomic_DNA"/>
</dbReference>
<evidence type="ECO:0000256" key="4">
    <source>
        <dbReference type="ARBA" id="ARBA00022857"/>
    </source>
</evidence>
<feature type="domain" description="Nitroreductase" evidence="9">
    <location>
        <begin position="8"/>
        <end position="159"/>
    </location>
</feature>
<evidence type="ECO:0000256" key="3">
    <source>
        <dbReference type="ARBA" id="ARBA00022643"/>
    </source>
</evidence>
<feature type="binding site" evidence="8">
    <location>
        <position position="36"/>
    </location>
    <ligand>
        <name>FMN</name>
        <dbReference type="ChEBI" id="CHEBI:58210"/>
        <note>ligand shared between dimeric partners</note>
    </ligand>
</feature>
<evidence type="ECO:0000256" key="8">
    <source>
        <dbReference type="PIRSR" id="PIRSR000232-1"/>
    </source>
</evidence>
<keyword evidence="6 7" id="KW-0520">NAD</keyword>
<keyword evidence="2 7" id="KW-0285">Flavoprotein</keyword>
<dbReference type="Gene3D" id="3.40.109.10">
    <property type="entry name" value="NADH Oxidase"/>
    <property type="match status" value="1"/>
</dbReference>
<feature type="binding site" evidence="8">
    <location>
        <position position="40"/>
    </location>
    <ligand>
        <name>FMN</name>
        <dbReference type="ChEBI" id="CHEBI:58210"/>
        <note>ligand shared between dimeric partners</note>
    </ligand>
</feature>
<comment type="similarity">
    <text evidence="1 7">Belongs to the nitroreductase family.</text>
</comment>
<keyword evidence="3 7" id="KW-0288">FMN</keyword>
<keyword evidence="11" id="KW-1185">Reference proteome</keyword>
<name>A0A317ZUP8_9MICO</name>
<dbReference type="GO" id="GO:0016491">
    <property type="term" value="F:oxidoreductase activity"/>
    <property type="evidence" value="ECO:0007669"/>
    <property type="project" value="UniProtKB-UniRule"/>
</dbReference>
<gene>
    <name evidence="10" type="ORF">CTB96_17990</name>
</gene>
<evidence type="ECO:0000256" key="7">
    <source>
        <dbReference type="PIRNR" id="PIRNR000232"/>
    </source>
</evidence>
<evidence type="ECO:0000256" key="1">
    <source>
        <dbReference type="ARBA" id="ARBA00007118"/>
    </source>
</evidence>
<dbReference type="PANTHER" id="PTHR43821:SF1">
    <property type="entry name" value="NAD(P)H NITROREDUCTASE YDJA-RELATED"/>
    <property type="match status" value="1"/>
</dbReference>
<dbReference type="Pfam" id="PF00881">
    <property type="entry name" value="Nitroreductase"/>
    <property type="match status" value="1"/>
</dbReference>
<comment type="caution">
    <text evidence="10">The sequence shown here is derived from an EMBL/GenBank/DDBJ whole genome shotgun (WGS) entry which is preliminary data.</text>
</comment>
<dbReference type="PIRSF" id="PIRSF000232">
    <property type="entry name" value="YdjA"/>
    <property type="match status" value="1"/>
</dbReference>
<evidence type="ECO:0000313" key="11">
    <source>
        <dbReference type="Proteomes" id="UP000246722"/>
    </source>
</evidence>
<dbReference type="AlphaFoldDB" id="A0A317ZUP8"/>
<dbReference type="RefSeq" id="WP_110128151.1">
    <property type="nucleotide sequence ID" value="NZ_QHLY01000012.1"/>
</dbReference>
<dbReference type="OrthoDB" id="3268470at2"/>
<evidence type="ECO:0000256" key="6">
    <source>
        <dbReference type="ARBA" id="ARBA00023027"/>
    </source>
</evidence>
<dbReference type="Proteomes" id="UP000246722">
    <property type="component" value="Unassembled WGS sequence"/>
</dbReference>